<evidence type="ECO:0000313" key="1">
    <source>
        <dbReference type="EMBL" id="MBB6072230.1"/>
    </source>
</evidence>
<organism evidence="1 2">
    <name type="scientific">Longimicrobium terrae</name>
    <dbReference type="NCBI Taxonomy" id="1639882"/>
    <lineage>
        <taxon>Bacteria</taxon>
        <taxon>Pseudomonadati</taxon>
        <taxon>Gemmatimonadota</taxon>
        <taxon>Longimicrobiia</taxon>
        <taxon>Longimicrobiales</taxon>
        <taxon>Longimicrobiaceae</taxon>
        <taxon>Longimicrobium</taxon>
    </lineage>
</organism>
<proteinExistence type="predicted"/>
<name>A0A841H2K3_9BACT</name>
<keyword evidence="2" id="KW-1185">Reference proteome</keyword>
<comment type="caution">
    <text evidence="1">The sequence shown here is derived from an EMBL/GenBank/DDBJ whole genome shotgun (WGS) entry which is preliminary data.</text>
</comment>
<dbReference type="Proteomes" id="UP000582837">
    <property type="component" value="Unassembled WGS sequence"/>
</dbReference>
<dbReference type="AlphaFoldDB" id="A0A841H2K3"/>
<accession>A0A841H2K3</accession>
<gene>
    <name evidence="1" type="ORF">HNQ61_003892</name>
</gene>
<sequence length="89" mass="9841">MQPLTIYPHTNWRGDYQICTFMTGETQPSFSAAVRIGGYVDIALQYSEPKFLGTCGRFVEHFGSIQCPLNAALRTDEAAEAQYAVSSSQ</sequence>
<dbReference type="EMBL" id="JACHIA010000013">
    <property type="protein sequence ID" value="MBB6072230.1"/>
    <property type="molecule type" value="Genomic_DNA"/>
</dbReference>
<reference evidence="1 2" key="1">
    <citation type="submission" date="2020-08" db="EMBL/GenBank/DDBJ databases">
        <title>Genomic Encyclopedia of Type Strains, Phase IV (KMG-IV): sequencing the most valuable type-strain genomes for metagenomic binning, comparative biology and taxonomic classification.</title>
        <authorList>
            <person name="Goeker M."/>
        </authorList>
    </citation>
    <scope>NUCLEOTIDE SEQUENCE [LARGE SCALE GENOMIC DNA]</scope>
    <source>
        <strain evidence="1 2">DSM 29007</strain>
    </source>
</reference>
<evidence type="ECO:0000313" key="2">
    <source>
        <dbReference type="Proteomes" id="UP000582837"/>
    </source>
</evidence>
<protein>
    <submittedName>
        <fullName evidence="1">Uncharacterized protein</fullName>
    </submittedName>
</protein>